<keyword evidence="3" id="KW-1185">Reference proteome</keyword>
<reference evidence="2 3" key="1">
    <citation type="submission" date="2017-01" db="EMBL/GenBank/DDBJ databases">
        <authorList>
            <person name="Mah S.A."/>
            <person name="Swanson W.J."/>
            <person name="Moy G.W."/>
            <person name="Vacquier V.D."/>
        </authorList>
    </citation>
    <scope>NUCLEOTIDE SEQUENCE [LARGE SCALE GENOMIC DNA]</scope>
    <source>
        <strain evidence="2 3">CPCC 203464</strain>
    </source>
</reference>
<accession>A0A1N7CAQ5</accession>
<dbReference type="RefSeq" id="WP_159441804.1">
    <property type="nucleotide sequence ID" value="NZ_FTNT01000001.1"/>
</dbReference>
<protein>
    <submittedName>
        <fullName evidence="2">Uncharacterized protein</fullName>
    </submittedName>
</protein>
<dbReference type="Proteomes" id="UP000186218">
    <property type="component" value="Unassembled WGS sequence"/>
</dbReference>
<evidence type="ECO:0000256" key="1">
    <source>
        <dbReference type="SAM" id="MobiDB-lite"/>
    </source>
</evidence>
<feature type="region of interest" description="Disordered" evidence="1">
    <location>
        <begin position="1"/>
        <end position="55"/>
    </location>
</feature>
<proteinExistence type="predicted"/>
<dbReference type="STRING" id="1344003.SAMN05445060_0008"/>
<gene>
    <name evidence="2" type="ORF">SAMN05445060_0008</name>
</gene>
<sequence>MSADARIGQVRNDSVDGVDQPYDEADRVEQLTEVSDDDAGTDEYGFTSHREDWSS</sequence>
<organism evidence="2 3">
    <name type="scientific">Williamsia sterculiae</name>
    <dbReference type="NCBI Taxonomy" id="1344003"/>
    <lineage>
        <taxon>Bacteria</taxon>
        <taxon>Bacillati</taxon>
        <taxon>Actinomycetota</taxon>
        <taxon>Actinomycetes</taxon>
        <taxon>Mycobacteriales</taxon>
        <taxon>Nocardiaceae</taxon>
        <taxon>Williamsia</taxon>
    </lineage>
</organism>
<name>A0A1N7CAQ5_9NOCA</name>
<dbReference type="EMBL" id="FTNT01000001">
    <property type="protein sequence ID" value="SIR60695.1"/>
    <property type="molecule type" value="Genomic_DNA"/>
</dbReference>
<evidence type="ECO:0000313" key="2">
    <source>
        <dbReference type="EMBL" id="SIR60695.1"/>
    </source>
</evidence>
<dbReference type="AlphaFoldDB" id="A0A1N7CAQ5"/>
<evidence type="ECO:0000313" key="3">
    <source>
        <dbReference type="Proteomes" id="UP000186218"/>
    </source>
</evidence>